<keyword evidence="3" id="KW-0540">Nuclease</keyword>
<dbReference type="InterPro" id="IPR004843">
    <property type="entry name" value="Calcineurin-like_PHP"/>
</dbReference>
<dbReference type="InterPro" id="IPR050535">
    <property type="entry name" value="DNA_Repair-Maintenance_Comp"/>
</dbReference>
<dbReference type="GO" id="GO:0004527">
    <property type="term" value="F:exonuclease activity"/>
    <property type="evidence" value="ECO:0007669"/>
    <property type="project" value="UniProtKB-KW"/>
</dbReference>
<dbReference type="EMBL" id="DSMG01000168">
    <property type="protein sequence ID" value="HDX33047.1"/>
    <property type="molecule type" value="Genomic_DNA"/>
</dbReference>
<protein>
    <recommendedName>
        <fullName evidence="2">Nuclease SbcCD subunit D</fullName>
    </recommendedName>
</protein>
<proteinExistence type="inferred from homology"/>
<evidence type="ECO:0000256" key="4">
    <source>
        <dbReference type="ARBA" id="ARBA00022801"/>
    </source>
</evidence>
<feature type="domain" description="Calcineurin-like phosphoesterase" evidence="6">
    <location>
        <begin position="4"/>
        <end position="235"/>
    </location>
</feature>
<sequence>MKTRFLHCADIHLGYLQYGLKERFNDFAAALNAVIDKAVGEYSPRRDGRRIAFDEDLQGPVDFVILAGDLFHKRSIDALTLNQAMRALRRLRDKGIPCIAVEGNHERAYYNDVIGWMKFLALQDLIILLDAEVEQDGFILKPWDPKRRQGAYYEPKPGVRVYGMRYFGASTGAALKAYAEALAAVPKAGVEYSIFVTHAGVEGQLDDKADGVSFRQWSPLRPHIDYVALGHFHKPFQLEEWIYNPGSPEACSSVEATWKPRGYWWVEVDTTRRKDGSTAHQVKLGDPPRRAFRRYSFKTDHARSPEDLFVQVKEFVERKALELTAELARKQHEIGPPVVELYLTGVLPFDRRALDVAAIDALVREAFCPLAARVKNLVQSAEQPLDAGQPLPRGELERQVLAGLFRRDVRYAAQAERWAQAALTLKQFALSNAPVETILEELGEFLRQIDGAEQENN</sequence>
<keyword evidence="4" id="KW-0378">Hydrolase</keyword>
<dbReference type="InterPro" id="IPR041796">
    <property type="entry name" value="Mre11_N"/>
</dbReference>
<comment type="similarity">
    <text evidence="1">Belongs to the SbcD family.</text>
</comment>
<evidence type="ECO:0000256" key="3">
    <source>
        <dbReference type="ARBA" id="ARBA00022722"/>
    </source>
</evidence>
<evidence type="ECO:0000256" key="1">
    <source>
        <dbReference type="ARBA" id="ARBA00010555"/>
    </source>
</evidence>
<dbReference type="Gene3D" id="3.60.21.10">
    <property type="match status" value="1"/>
</dbReference>
<accession>A0A7C1JUR4</accession>
<organism evidence="7">
    <name type="scientific">Caldilinea aerophila</name>
    <dbReference type="NCBI Taxonomy" id="133453"/>
    <lineage>
        <taxon>Bacteria</taxon>
        <taxon>Bacillati</taxon>
        <taxon>Chloroflexota</taxon>
        <taxon>Caldilineae</taxon>
        <taxon>Caldilineales</taxon>
        <taxon>Caldilineaceae</taxon>
        <taxon>Caldilinea</taxon>
    </lineage>
</organism>
<comment type="caution">
    <text evidence="7">The sequence shown here is derived from an EMBL/GenBank/DDBJ whole genome shotgun (WGS) entry which is preliminary data.</text>
</comment>
<dbReference type="AlphaFoldDB" id="A0A7C1JUR4"/>
<dbReference type="PANTHER" id="PTHR30337">
    <property type="entry name" value="COMPONENT OF ATP-DEPENDENT DSDNA EXONUCLEASE"/>
    <property type="match status" value="1"/>
</dbReference>
<dbReference type="PANTHER" id="PTHR30337:SF0">
    <property type="entry name" value="NUCLEASE SBCCD SUBUNIT D"/>
    <property type="match status" value="1"/>
</dbReference>
<gene>
    <name evidence="7" type="ORF">ENQ20_16405</name>
</gene>
<dbReference type="SUPFAM" id="SSF56300">
    <property type="entry name" value="Metallo-dependent phosphatases"/>
    <property type="match status" value="1"/>
</dbReference>
<dbReference type="InterPro" id="IPR029052">
    <property type="entry name" value="Metallo-depent_PP-like"/>
</dbReference>
<evidence type="ECO:0000256" key="2">
    <source>
        <dbReference type="ARBA" id="ARBA00013365"/>
    </source>
</evidence>
<name>A0A7C1JUR4_9CHLR</name>
<dbReference type="Pfam" id="PF00149">
    <property type="entry name" value="Metallophos"/>
    <property type="match status" value="1"/>
</dbReference>
<evidence type="ECO:0000313" key="7">
    <source>
        <dbReference type="EMBL" id="HDX33047.1"/>
    </source>
</evidence>
<dbReference type="CDD" id="cd00840">
    <property type="entry name" value="MPP_Mre11_N"/>
    <property type="match status" value="1"/>
</dbReference>
<keyword evidence="5 7" id="KW-0269">Exonuclease</keyword>
<reference evidence="7" key="1">
    <citation type="journal article" date="2020" name="mSystems">
        <title>Genome- and Community-Level Interaction Insights into Carbon Utilization and Element Cycling Functions of Hydrothermarchaeota in Hydrothermal Sediment.</title>
        <authorList>
            <person name="Zhou Z."/>
            <person name="Liu Y."/>
            <person name="Xu W."/>
            <person name="Pan J."/>
            <person name="Luo Z.H."/>
            <person name="Li M."/>
        </authorList>
    </citation>
    <scope>NUCLEOTIDE SEQUENCE [LARGE SCALE GENOMIC DNA]</scope>
    <source>
        <strain evidence="7">SpSt-289</strain>
    </source>
</reference>
<evidence type="ECO:0000259" key="6">
    <source>
        <dbReference type="Pfam" id="PF00149"/>
    </source>
</evidence>
<evidence type="ECO:0000256" key="5">
    <source>
        <dbReference type="ARBA" id="ARBA00022839"/>
    </source>
</evidence>